<sequence>MLATTLSLIACAVTVTALPFSLFGHTFGAPESKATPALLSLATANSTLLCPAQFARAAYCSGASHES</sequence>
<reference evidence="2" key="1">
    <citation type="submission" date="2023-11" db="EMBL/GenBank/DDBJ databases">
        <authorList>
            <person name="De Vega J J."/>
            <person name="De Vega J J."/>
        </authorList>
    </citation>
    <scope>NUCLEOTIDE SEQUENCE</scope>
</reference>
<protein>
    <recommendedName>
        <fullName evidence="4">Secreted protein</fullName>
    </recommendedName>
</protein>
<comment type="caution">
    <text evidence="2">The sequence shown here is derived from an EMBL/GenBank/DDBJ whole genome shotgun (WGS) entry which is preliminary data.</text>
</comment>
<evidence type="ECO:0000313" key="2">
    <source>
        <dbReference type="EMBL" id="CAK5266184.1"/>
    </source>
</evidence>
<keyword evidence="1" id="KW-0732">Signal</keyword>
<gene>
    <name evidence="2" type="ORF">MYCIT1_LOCUS7774</name>
</gene>
<evidence type="ECO:0000313" key="3">
    <source>
        <dbReference type="Proteomes" id="UP001295794"/>
    </source>
</evidence>
<proteinExistence type="predicted"/>
<feature type="signal peptide" evidence="1">
    <location>
        <begin position="1"/>
        <end position="17"/>
    </location>
</feature>
<dbReference type="Proteomes" id="UP001295794">
    <property type="component" value="Unassembled WGS sequence"/>
</dbReference>
<keyword evidence="3" id="KW-1185">Reference proteome</keyword>
<feature type="chain" id="PRO_5042189745" description="Secreted protein" evidence="1">
    <location>
        <begin position="18"/>
        <end position="67"/>
    </location>
</feature>
<dbReference type="EMBL" id="CAVNYO010000108">
    <property type="protein sequence ID" value="CAK5266184.1"/>
    <property type="molecule type" value="Genomic_DNA"/>
</dbReference>
<evidence type="ECO:0000256" key="1">
    <source>
        <dbReference type="SAM" id="SignalP"/>
    </source>
</evidence>
<name>A0AAD2JWQ4_9AGAR</name>
<accession>A0AAD2JWQ4</accession>
<dbReference type="AlphaFoldDB" id="A0AAD2JWQ4"/>
<organism evidence="2 3">
    <name type="scientific">Mycena citricolor</name>
    <dbReference type="NCBI Taxonomy" id="2018698"/>
    <lineage>
        <taxon>Eukaryota</taxon>
        <taxon>Fungi</taxon>
        <taxon>Dikarya</taxon>
        <taxon>Basidiomycota</taxon>
        <taxon>Agaricomycotina</taxon>
        <taxon>Agaricomycetes</taxon>
        <taxon>Agaricomycetidae</taxon>
        <taxon>Agaricales</taxon>
        <taxon>Marasmiineae</taxon>
        <taxon>Mycenaceae</taxon>
        <taxon>Mycena</taxon>
    </lineage>
</organism>
<evidence type="ECO:0008006" key="4">
    <source>
        <dbReference type="Google" id="ProtNLM"/>
    </source>
</evidence>